<proteinExistence type="predicted"/>
<name>Q6XYS3_SPIKU</name>
<evidence type="ECO:0000313" key="1">
    <source>
        <dbReference type="EMBL" id="AAP58957.1"/>
    </source>
</evidence>
<organism evidence="1">
    <name type="scientific">Spiroplasma kunkelii</name>
    <dbReference type="NCBI Taxonomy" id="47834"/>
    <lineage>
        <taxon>Bacteria</taxon>
        <taxon>Bacillati</taxon>
        <taxon>Mycoplasmatota</taxon>
        <taxon>Mollicutes</taxon>
        <taxon>Entomoplasmatales</taxon>
        <taxon>Spiroplasmataceae</taxon>
        <taxon>Spiroplasma</taxon>
    </lineage>
</organism>
<dbReference type="EMBL" id="AY198133">
    <property type="protein sequence ID" value="AAP58957.1"/>
    <property type="molecule type" value="Genomic_DNA"/>
</dbReference>
<dbReference type="SUPFAM" id="SSF55681">
    <property type="entry name" value="Class II aaRS and biotin synthetases"/>
    <property type="match status" value="1"/>
</dbReference>
<dbReference type="Gene3D" id="3.30.930.10">
    <property type="entry name" value="Bira Bifunctional Protein, Domain 2"/>
    <property type="match status" value="1"/>
</dbReference>
<accession>Q6XYS3</accession>
<dbReference type="AlphaFoldDB" id="Q6XYS3"/>
<reference evidence="1" key="1">
    <citation type="journal article" date="2003" name="Mol. Genet. Genomics">
        <title>Gene content and organization of an 85-kb DNA segment from the genome of the phytopathogenic mollicute Spiroplasma kunkelii.</title>
        <authorList>
            <person name="Zhao Y."/>
            <person name="Hammond R.W."/>
            <person name="Jomantiene R."/>
            <person name="Dally E.L."/>
            <person name="Lee I.-M."/>
            <person name="Jia H."/>
            <person name="Wu H."/>
            <person name="Lin S."/>
            <person name="Zhang P."/>
            <person name="Kenton S."/>
            <person name="Najar F.Z."/>
            <person name="Hua A."/>
            <person name="Roe B.A."/>
            <person name="Fletcher J."/>
            <person name="Davis R.E."/>
        </authorList>
    </citation>
    <scope>NUCLEOTIDE SEQUENCE</scope>
    <source>
        <strain evidence="1">CR2-3x</strain>
    </source>
</reference>
<protein>
    <submittedName>
        <fullName evidence="1">Uncharacterized protein</fullName>
    </submittedName>
</protein>
<sequence length="67" mass="7550">MQKYLNVSQDKIISKGIKSIPEWVTNVRSLLINDITIDEFMLFITNEFLAQGTPVLDLPSDIIAAVK</sequence>
<dbReference type="InterPro" id="IPR045864">
    <property type="entry name" value="aa-tRNA-synth_II/BPL/LPL"/>
</dbReference>